<keyword evidence="1" id="KW-1133">Transmembrane helix</keyword>
<name>A9KMM0_LACP7</name>
<dbReference type="RefSeq" id="WP_012199111.1">
    <property type="nucleotide sequence ID" value="NC_010001.1"/>
</dbReference>
<feature type="transmembrane region" description="Helical" evidence="1">
    <location>
        <begin position="55"/>
        <end position="74"/>
    </location>
</feature>
<dbReference type="Proteomes" id="UP000000370">
    <property type="component" value="Chromosome"/>
</dbReference>
<dbReference type="KEGG" id="cpy:Cphy_1087"/>
<dbReference type="EMBL" id="CP000885">
    <property type="protein sequence ID" value="ABX41465.1"/>
    <property type="molecule type" value="Genomic_DNA"/>
</dbReference>
<accession>A9KMM0</accession>
<sequence length="507" mass="59115">MYQEEYQSVMNRIGYKNSKKQETWEKITKEYQRRLHTKADIQEEIIFKRRKKDKLLWIPIATGSLAIVIILAVLTNEILTRMPDRITESLSIKSTIYQDLNIKSELLNPLYLEKSKVIITQVDKNDIIVMLEGKLSGKFIIPMFDTGKYYVGDKFDVDYEFDGSLIHVDLKIDEDIFKLGNYYVLGADFVINEEYSYIEDVTLDINANQPDEYGVVNQNEIPDQMEPGSIIQFFDESHYLILEGGAYNYTPNTLLEKYKNLEKTRRECRENNYTYTEKDKPTEGLRVTYGNDGGMYHFYYELSLEGMKLDGHDLLWQRPFSTLAIGEIIKYHEGKLQQKGEWTVAKEPDDRGYYWHRLDYPGISYLTFSTVDTLNEESLVYFFILTDSTYKTKWGVYVGLEEEKLRKQNFVLAKYTLETNEISLYFNSEVDALSENYLKSYLSRVDAGILPEKFDTIYYSADMIPEGQMRQLKEQYSSISGNSTIGLAIFVSEGKVVEIVNDWPTAD</sequence>
<gene>
    <name evidence="2" type="ordered locus">Cphy_1087</name>
</gene>
<protein>
    <submittedName>
        <fullName evidence="2">Uncharacterized protein</fullName>
    </submittedName>
</protein>
<evidence type="ECO:0000256" key="1">
    <source>
        <dbReference type="SAM" id="Phobius"/>
    </source>
</evidence>
<evidence type="ECO:0000313" key="3">
    <source>
        <dbReference type="Proteomes" id="UP000000370"/>
    </source>
</evidence>
<reference evidence="3" key="1">
    <citation type="submission" date="2007-11" db="EMBL/GenBank/DDBJ databases">
        <title>Complete genome sequence of Clostridium phytofermentans ISDg.</title>
        <authorList>
            <person name="Leschine S.B."/>
            <person name="Warnick T.A."/>
            <person name="Blanchard J.L."/>
            <person name="Schnell D.J."/>
            <person name="Petit E.L."/>
            <person name="LaTouf W.G."/>
            <person name="Copeland A."/>
            <person name="Lucas S."/>
            <person name="Lapidus A."/>
            <person name="Barry K."/>
            <person name="Glavina del Rio T."/>
            <person name="Dalin E."/>
            <person name="Tice H."/>
            <person name="Pitluck S."/>
            <person name="Kiss H."/>
            <person name="Brettin T."/>
            <person name="Bruce D."/>
            <person name="Detter J.C."/>
            <person name="Han C."/>
            <person name="Kuske C."/>
            <person name="Schmutz J."/>
            <person name="Larimer F."/>
            <person name="Land M."/>
            <person name="Hauser L."/>
            <person name="Kyrpides N."/>
            <person name="Kim E.A."/>
            <person name="Richardson P."/>
        </authorList>
    </citation>
    <scope>NUCLEOTIDE SEQUENCE [LARGE SCALE GENOMIC DNA]</scope>
    <source>
        <strain evidence="3">ATCC 700394 / DSM 18823 / ISDg</strain>
    </source>
</reference>
<keyword evidence="1" id="KW-0472">Membrane</keyword>
<dbReference type="HOGENOM" id="CLU_537157_0_0_9"/>
<proteinExistence type="predicted"/>
<dbReference type="AlphaFoldDB" id="A9KMM0"/>
<keyword evidence="3" id="KW-1185">Reference proteome</keyword>
<evidence type="ECO:0000313" key="2">
    <source>
        <dbReference type="EMBL" id="ABX41465.1"/>
    </source>
</evidence>
<organism evidence="2 3">
    <name type="scientific">Lachnoclostridium phytofermentans (strain ATCC 700394 / DSM 18823 / ISDg)</name>
    <name type="common">Clostridium phytofermentans</name>
    <dbReference type="NCBI Taxonomy" id="357809"/>
    <lineage>
        <taxon>Bacteria</taxon>
        <taxon>Bacillati</taxon>
        <taxon>Bacillota</taxon>
        <taxon>Clostridia</taxon>
        <taxon>Lachnospirales</taxon>
        <taxon>Lachnospiraceae</taxon>
    </lineage>
</organism>
<keyword evidence="1" id="KW-0812">Transmembrane</keyword>